<dbReference type="PANTHER" id="PTHR31005:SF8">
    <property type="entry name" value="DUF4139 DOMAIN-CONTAINING PROTEIN"/>
    <property type="match status" value="1"/>
</dbReference>
<dbReference type="Proteomes" id="UP000516305">
    <property type="component" value="Chromosome"/>
</dbReference>
<feature type="coiled-coil region" evidence="1">
    <location>
        <begin position="98"/>
        <end position="132"/>
    </location>
</feature>
<name>A0A7H0VJE3_9FLAO</name>
<dbReference type="PANTHER" id="PTHR31005">
    <property type="entry name" value="DUF4139 DOMAIN-CONTAINING PROTEIN"/>
    <property type="match status" value="1"/>
</dbReference>
<dbReference type="AlphaFoldDB" id="A0A7H0VJE3"/>
<feature type="domain" description="DUF4139" evidence="3">
    <location>
        <begin position="215"/>
        <end position="524"/>
    </location>
</feature>
<dbReference type="KEGG" id="chyd:H4K34_08345"/>
<keyword evidence="1" id="KW-0175">Coiled coil</keyword>
<organism evidence="5 6">
    <name type="scientific">Croceimicrobium hydrocarbonivorans</name>
    <dbReference type="NCBI Taxonomy" id="2761580"/>
    <lineage>
        <taxon>Bacteria</taxon>
        <taxon>Pseudomonadati</taxon>
        <taxon>Bacteroidota</taxon>
        <taxon>Flavobacteriia</taxon>
        <taxon>Flavobacteriales</taxon>
        <taxon>Owenweeksiaceae</taxon>
        <taxon>Croceimicrobium</taxon>
    </lineage>
</organism>
<evidence type="ECO:0000313" key="5">
    <source>
        <dbReference type="EMBL" id="QNR25841.1"/>
    </source>
</evidence>
<dbReference type="NCBIfam" id="TIGR02231">
    <property type="entry name" value="mucoidy inhibitor MuiA family protein"/>
    <property type="match status" value="1"/>
</dbReference>
<gene>
    <name evidence="5" type="ORF">H4K34_08345</name>
</gene>
<sequence>MKKLLLFPILLFGFQAFADEGKRLSSKLDAVTLYAQGAGYSREISTNLQAGDQTLIFEGLPLNLEPSSVQIGSDKSLEFISISTGNTPFDQREKPAKFQQLERQIKEINLQSEDIQAELEALQLELEFLTNNTKLGGNEGFSLAELQQISSYARDQKLLNKRSQLKKQRVLQDLNDKRKELQSELQKIRQEMSLLSGEIIVKLNSNRAQNVRFSIHYTVRTNASWSSNYNLYFDGLDKDLRMVHKANVYQGSGEDWENVALKLVTGSPNQNVTMPQIYPQYIQFMHHASPTKLRGARADDDEVYFIDGVKIEGNVNNSQMGNTVFAINSQQTRLEFIPERRYSIPNQKTENIVIREMALKAEYEYQSSPSLDPAAYLMAIVKDWEQHQLLDGELSIYNQGLFIGKSFSQFEATSDSLQLSLGKDPGIVITRDRLFNEESKSFLGSDRIQKYEYQISLRNTKPQNVKIRVFDQIPVSQNEDIKVKSEIENQGKLNLKTGIITWEMDLKPKSESQLKFSFEVRAPKDQTISW</sequence>
<dbReference type="InterPro" id="IPR025554">
    <property type="entry name" value="DUF4140"/>
</dbReference>
<reference evidence="5 6" key="1">
    <citation type="submission" date="2020-08" db="EMBL/GenBank/DDBJ databases">
        <title>Croceimicrobium hydrocarbonivorans gen. nov., sp. nov., a novel marine bacterium isolated from a bacterial consortium that degrades polyethylene terephthalate.</title>
        <authorList>
            <person name="Liu R."/>
        </authorList>
    </citation>
    <scope>NUCLEOTIDE SEQUENCE [LARGE SCALE GENOMIC DNA]</scope>
    <source>
        <strain evidence="5 6">A20-9</strain>
    </source>
</reference>
<evidence type="ECO:0000256" key="1">
    <source>
        <dbReference type="SAM" id="Coils"/>
    </source>
</evidence>
<protein>
    <submittedName>
        <fullName evidence="5">Mucoidy inhibitor MuiA family protein</fullName>
    </submittedName>
</protein>
<dbReference type="Pfam" id="PF13598">
    <property type="entry name" value="DUF4139"/>
    <property type="match status" value="1"/>
</dbReference>
<feature type="coiled-coil region" evidence="1">
    <location>
        <begin position="164"/>
        <end position="198"/>
    </location>
</feature>
<dbReference type="InterPro" id="IPR011935">
    <property type="entry name" value="CHP02231"/>
</dbReference>
<feature type="signal peptide" evidence="2">
    <location>
        <begin position="1"/>
        <end position="18"/>
    </location>
</feature>
<keyword evidence="6" id="KW-1185">Reference proteome</keyword>
<proteinExistence type="predicted"/>
<accession>A0A7H0VJE3</accession>
<feature type="chain" id="PRO_5028830851" evidence="2">
    <location>
        <begin position="19"/>
        <end position="530"/>
    </location>
</feature>
<keyword evidence="2" id="KW-0732">Signal</keyword>
<dbReference type="Pfam" id="PF13600">
    <property type="entry name" value="DUF4140"/>
    <property type="match status" value="1"/>
</dbReference>
<evidence type="ECO:0000313" key="6">
    <source>
        <dbReference type="Proteomes" id="UP000516305"/>
    </source>
</evidence>
<dbReference type="RefSeq" id="WP_210760366.1">
    <property type="nucleotide sequence ID" value="NZ_CP060139.1"/>
</dbReference>
<dbReference type="InterPro" id="IPR037291">
    <property type="entry name" value="DUF4139"/>
</dbReference>
<evidence type="ECO:0000259" key="4">
    <source>
        <dbReference type="Pfam" id="PF13600"/>
    </source>
</evidence>
<feature type="domain" description="DUF4140" evidence="4">
    <location>
        <begin position="31"/>
        <end position="129"/>
    </location>
</feature>
<dbReference type="EMBL" id="CP060139">
    <property type="protein sequence ID" value="QNR25841.1"/>
    <property type="molecule type" value="Genomic_DNA"/>
</dbReference>
<evidence type="ECO:0000256" key="2">
    <source>
        <dbReference type="SAM" id="SignalP"/>
    </source>
</evidence>
<evidence type="ECO:0000259" key="3">
    <source>
        <dbReference type="Pfam" id="PF13598"/>
    </source>
</evidence>